<name>A0A0S4LQN9_9BACT</name>
<dbReference type="NCBIfam" id="TIGR00277">
    <property type="entry name" value="HDIG"/>
    <property type="match status" value="1"/>
</dbReference>
<dbReference type="Gene3D" id="1.10.3210.10">
    <property type="entry name" value="Hypothetical protein af1432"/>
    <property type="match status" value="1"/>
</dbReference>
<dbReference type="CDD" id="cd00077">
    <property type="entry name" value="HDc"/>
    <property type="match status" value="1"/>
</dbReference>
<dbReference type="Pfam" id="PF11871">
    <property type="entry name" value="DUF3391"/>
    <property type="match status" value="1"/>
</dbReference>
<organism evidence="2 3">
    <name type="scientific">Candidatus Nitrospira nitrosa</name>
    <dbReference type="NCBI Taxonomy" id="1742972"/>
    <lineage>
        <taxon>Bacteria</taxon>
        <taxon>Pseudomonadati</taxon>
        <taxon>Nitrospirota</taxon>
        <taxon>Nitrospiria</taxon>
        <taxon>Nitrospirales</taxon>
        <taxon>Nitrospiraceae</taxon>
        <taxon>Nitrospira</taxon>
    </lineage>
</organism>
<dbReference type="PANTHER" id="PTHR43155">
    <property type="entry name" value="CYCLIC DI-GMP PHOSPHODIESTERASE PA4108-RELATED"/>
    <property type="match status" value="1"/>
</dbReference>
<sequence length="425" mass="47239">MVRYHVAKDPIDRIITMKKRIGIDELKPGMLVEQLDRSWLDTPFFRHKMTITSTVQIAQLKACGVQTLVVRTDGEDGEAVEAEALSESDIATDPVLTAGGEPAPIPQIVPFEEELPAARQIYHAAKTIVQNAMHDTRLGRAINMEEVNRVVSDMTDSVLRNPDALTSLTRLKQFDEYTFYHSVNTSLLAMSLGRHLEFNRTALHQVGVGTLLHDVGKTKIPPEILNKPGRFEPHEMEIMKQHVLRGVEVLSTTTGLGDSYLRPALEHHERVDGTGYPHRRVRHELSQFGLIAAVVDIYDAITSDRCYHKGRAAHEALQFLYRLAIEGHLDTTLVQQFIHVVGIYPVGSVVELNTGETGIVKEVHHHAPLAPVVLLVKSSGNALLSNPRELDLVAQIETPHRKISAILDPKQAGIDPTDYLDKKAA</sequence>
<dbReference type="AlphaFoldDB" id="A0A0S4LQN9"/>
<evidence type="ECO:0000313" key="3">
    <source>
        <dbReference type="Proteomes" id="UP000199032"/>
    </source>
</evidence>
<dbReference type="InterPro" id="IPR003607">
    <property type="entry name" value="HD/PDEase_dom"/>
</dbReference>
<dbReference type="PROSITE" id="PS51832">
    <property type="entry name" value="HD_GYP"/>
    <property type="match status" value="1"/>
</dbReference>
<protein>
    <submittedName>
        <fullName evidence="2">Putative HD-GYP domain-containing protein</fullName>
    </submittedName>
</protein>
<dbReference type="PANTHER" id="PTHR43155:SF2">
    <property type="entry name" value="CYCLIC DI-GMP PHOSPHODIESTERASE PA4108"/>
    <property type="match status" value="1"/>
</dbReference>
<reference evidence="2 3" key="1">
    <citation type="submission" date="2015-10" db="EMBL/GenBank/DDBJ databases">
        <authorList>
            <person name="Gilbert D.G."/>
        </authorList>
    </citation>
    <scope>NUCLEOTIDE SEQUENCE [LARGE SCALE GENOMIC DNA]</scope>
    <source>
        <strain evidence="2">COMA1</strain>
    </source>
</reference>
<dbReference type="SUPFAM" id="SSF109604">
    <property type="entry name" value="HD-domain/PDEase-like"/>
    <property type="match status" value="1"/>
</dbReference>
<dbReference type="Pfam" id="PF13487">
    <property type="entry name" value="HD_5"/>
    <property type="match status" value="1"/>
</dbReference>
<keyword evidence="3" id="KW-1185">Reference proteome</keyword>
<dbReference type="SMART" id="SM00471">
    <property type="entry name" value="HDc"/>
    <property type="match status" value="1"/>
</dbReference>
<accession>A0A0S4LQN9</accession>
<proteinExistence type="predicted"/>
<dbReference type="STRING" id="1742972.COMA1_80095"/>
<dbReference type="Proteomes" id="UP000199032">
    <property type="component" value="Unassembled WGS sequence"/>
</dbReference>
<feature type="domain" description="HD-GYP" evidence="1">
    <location>
        <begin position="156"/>
        <end position="353"/>
    </location>
</feature>
<gene>
    <name evidence="2" type="ORF">COMA1_80095</name>
</gene>
<evidence type="ECO:0000313" key="2">
    <source>
        <dbReference type="EMBL" id="CUS39583.1"/>
    </source>
</evidence>
<dbReference type="InterPro" id="IPR037522">
    <property type="entry name" value="HD_GYP_dom"/>
</dbReference>
<dbReference type="InterPro" id="IPR006675">
    <property type="entry name" value="HDIG_dom"/>
</dbReference>
<evidence type="ECO:0000259" key="1">
    <source>
        <dbReference type="PROSITE" id="PS51832"/>
    </source>
</evidence>
<dbReference type="EMBL" id="CZQA01000014">
    <property type="protein sequence ID" value="CUS39583.1"/>
    <property type="molecule type" value="Genomic_DNA"/>
</dbReference>
<dbReference type="InterPro" id="IPR021812">
    <property type="entry name" value="DUF3391"/>
</dbReference>